<dbReference type="GO" id="GO:0006304">
    <property type="term" value="P:DNA modification"/>
    <property type="evidence" value="ECO:0007669"/>
    <property type="project" value="InterPro"/>
</dbReference>
<dbReference type="PANTHER" id="PTHR47396:SF1">
    <property type="entry name" value="ATP-DEPENDENT HELICASE IRC3-RELATED"/>
    <property type="match status" value="1"/>
</dbReference>
<dbReference type="GO" id="GO:0009035">
    <property type="term" value="F:type I site-specific deoxyribonuclease activity"/>
    <property type="evidence" value="ECO:0007669"/>
    <property type="project" value="UniProtKB-EC"/>
</dbReference>
<dbReference type="Pfam" id="PF04851">
    <property type="entry name" value="ResIII"/>
    <property type="match status" value="1"/>
</dbReference>
<name>A0A5J4RU42_9ZZZZ</name>
<dbReference type="CDD" id="cd18799">
    <property type="entry name" value="SF2_C_EcoAI-like"/>
    <property type="match status" value="1"/>
</dbReference>
<dbReference type="CDD" id="cd18032">
    <property type="entry name" value="DEXHc_RE_I_III_res"/>
    <property type="match status" value="1"/>
</dbReference>
<dbReference type="GO" id="GO:0005524">
    <property type="term" value="F:ATP binding"/>
    <property type="evidence" value="ECO:0007669"/>
    <property type="project" value="InterPro"/>
</dbReference>
<protein>
    <submittedName>
        <fullName evidence="2">Type-1 restriction enzyme R protein</fullName>
        <ecNumber evidence="2">3.1.21.3</ecNumber>
    </submittedName>
</protein>
<keyword evidence="2" id="KW-0378">Hydrolase</keyword>
<feature type="domain" description="Helicase ATP-binding" evidence="1">
    <location>
        <begin position="170"/>
        <end position="359"/>
    </location>
</feature>
<dbReference type="GO" id="GO:0003677">
    <property type="term" value="F:DNA binding"/>
    <property type="evidence" value="ECO:0007669"/>
    <property type="project" value="InterPro"/>
</dbReference>
<sequence>MSPEEKARIEIDKKLEDVGYIVQDMKEFNPIASLGVAVREYPTNVGEADYVLFIDRKPVGVIEAKATNKGEKLITVSDQSLGYAISGLKYFVENKPLRFTYEATDILTHFCDLEDEHARTRPVFSFHKPKTLQKWLNEDSTLRNWLKTFPLFDNRGFRDCQTRAIISLEKSFGENRPRALVQMATGSGKTFTAITSIYRLLKYAKAKRILFLVDTKNLGEQAEEEFRKYAPTDDARLFPELYNLRRLNSSYIPNDTHVCISTIQRMYSILRGEELDDSAEEISLNEQNLTGNQREVVYNPKYPIEFFDFIVIDECHRSIYNLWQQVLDYFDAFLIGLTATPDKRTFGFFNENVVSEYTHEQAVIDGVNVGRSGTYLIETQISKEGGIILQQVVEKRERLSRRKRWEQLDEDVVYKPTQLDKDIVNPSQIRNIIKAFKEKILTEMFPYRKEIPKTLVFAKTDSHADDIIKIIREEFGQGNDFCKKVTYNSDDPKSVLTAFRNDYNPRIAVTVDMIATGTDVKPIECLLFMRDVRSANYYEQMLGRATRTLDLESLKKVSPSATEKKLGYVLVDTVGVTASKKGNSRQLERKPTVSLKDLIMSVVTGAKDEDTLTSLANRLITLDRVLSPQEKVKAKELSNGLPLSAIAGDLLDAYDEDKISEQIELLPDKNNLSPKFQRDKAIDVLTQSASLPICSPQLREFILNARKAHDQIIDPTLDTVINIGWTDDLGYKAEDTIRNFRQFIEDNKNEIEALNIIYSQTYKNRPLTLKMVEELYSVMQQSPYHFTTDKLWASYSVKFSDKVKSRSIQNKLTDLVSLIRFELGYTKKLNLFSAEVNVKFQDWIFKKNAGHGQFAEEQTQWLRMIRDHIVTSLSITKDDLENAPFDDYGGLGKFYRLFGNEYEEILEEINVALAA</sequence>
<proteinExistence type="predicted"/>
<evidence type="ECO:0000259" key="1">
    <source>
        <dbReference type="PROSITE" id="PS51192"/>
    </source>
</evidence>
<dbReference type="InterPro" id="IPR027417">
    <property type="entry name" value="P-loop_NTPase"/>
</dbReference>
<dbReference type="Pfam" id="PF08463">
    <property type="entry name" value="EcoEI_R_C"/>
    <property type="match status" value="1"/>
</dbReference>
<comment type="caution">
    <text evidence="2">The sequence shown here is derived from an EMBL/GenBank/DDBJ whole genome shotgun (WGS) entry which is preliminary data.</text>
</comment>
<dbReference type="PANTHER" id="PTHR47396">
    <property type="entry name" value="TYPE I RESTRICTION ENZYME ECOKI R PROTEIN"/>
    <property type="match status" value="1"/>
</dbReference>
<accession>A0A5J4RU42</accession>
<dbReference type="GO" id="GO:0005829">
    <property type="term" value="C:cytosol"/>
    <property type="evidence" value="ECO:0007669"/>
    <property type="project" value="TreeGrafter"/>
</dbReference>
<organism evidence="2">
    <name type="scientific">termite gut metagenome</name>
    <dbReference type="NCBI Taxonomy" id="433724"/>
    <lineage>
        <taxon>unclassified sequences</taxon>
        <taxon>metagenomes</taxon>
        <taxon>organismal metagenomes</taxon>
    </lineage>
</organism>
<dbReference type="InterPro" id="IPR014001">
    <property type="entry name" value="Helicase_ATP-bd"/>
</dbReference>
<dbReference type="EC" id="3.1.21.3" evidence="2"/>
<dbReference type="EMBL" id="SNRY01000719">
    <property type="protein sequence ID" value="KAA6337219.1"/>
    <property type="molecule type" value="Genomic_DNA"/>
</dbReference>
<dbReference type="SUPFAM" id="SSF52540">
    <property type="entry name" value="P-loop containing nucleoside triphosphate hydrolases"/>
    <property type="match status" value="1"/>
</dbReference>
<reference evidence="2" key="1">
    <citation type="submission" date="2019-03" db="EMBL/GenBank/DDBJ databases">
        <title>Single cell metagenomics reveals metabolic interactions within the superorganism composed of flagellate Streblomastix strix and complex community of Bacteroidetes bacteria on its surface.</title>
        <authorList>
            <person name="Treitli S.C."/>
            <person name="Kolisko M."/>
            <person name="Husnik F."/>
            <person name="Keeling P."/>
            <person name="Hampl V."/>
        </authorList>
    </citation>
    <scope>NUCLEOTIDE SEQUENCE</scope>
    <source>
        <strain evidence="2">STM</strain>
    </source>
</reference>
<dbReference type="InterPro" id="IPR006935">
    <property type="entry name" value="Helicase/UvrB_N"/>
</dbReference>
<gene>
    <name evidence="2" type="ORF">EZS27_014678</name>
</gene>
<dbReference type="Gene3D" id="3.90.1570.30">
    <property type="match status" value="1"/>
</dbReference>
<dbReference type="SMART" id="SM00487">
    <property type="entry name" value="DEXDc"/>
    <property type="match status" value="1"/>
</dbReference>
<evidence type="ECO:0000313" key="2">
    <source>
        <dbReference type="EMBL" id="KAA6337219.1"/>
    </source>
</evidence>
<dbReference type="AlphaFoldDB" id="A0A5J4RU42"/>
<dbReference type="InterPro" id="IPR013670">
    <property type="entry name" value="EcoEI_R_C_dom"/>
</dbReference>
<dbReference type="InterPro" id="IPR050742">
    <property type="entry name" value="Helicase_Restrict-Modif_Enz"/>
</dbReference>
<dbReference type="Gene3D" id="3.40.50.300">
    <property type="entry name" value="P-loop containing nucleotide triphosphate hydrolases"/>
    <property type="match status" value="2"/>
</dbReference>
<dbReference type="PROSITE" id="PS51192">
    <property type="entry name" value="HELICASE_ATP_BIND_1"/>
    <property type="match status" value="1"/>
</dbReference>
<dbReference type="Pfam" id="PF00271">
    <property type="entry name" value="Helicase_C"/>
    <property type="match status" value="1"/>
</dbReference>
<dbReference type="InterPro" id="IPR001650">
    <property type="entry name" value="Helicase_C-like"/>
</dbReference>